<evidence type="ECO:0000313" key="7">
    <source>
        <dbReference type="EMBL" id="GAA4401519.1"/>
    </source>
</evidence>
<comment type="caution">
    <text evidence="7">The sequence shown here is derived from an EMBL/GenBank/DDBJ whole genome shotgun (WGS) entry which is preliminary data.</text>
</comment>
<dbReference type="InterPro" id="IPR003728">
    <property type="entry name" value="Ribosome_maturation_RimP"/>
</dbReference>
<dbReference type="NCBIfam" id="NF000930">
    <property type="entry name" value="PRK00092.2-2"/>
    <property type="match status" value="1"/>
</dbReference>
<keyword evidence="2 3" id="KW-0690">Ribosome biogenesis</keyword>
<sequence length="172" mass="18235">MTTADGIRPTLHEALDASGLVLEDVVVTPAGRRRVVKVLVDRALDGPDTVTEPSPPLTLDEVADATRLVSDALDASAEMGEQPYTLEVSSPGVGRPLTEPRHFRRNVGRLVSARHEGQDVTGRVTSASGTEVTLAVAATRSTPARTVTLPYAGLERAAVQVEFARPDESKDS</sequence>
<protein>
    <recommendedName>
        <fullName evidence="3">Ribosome maturation factor RimP</fullName>
    </recommendedName>
</protein>
<dbReference type="InterPro" id="IPR036847">
    <property type="entry name" value="RimP_C_sf"/>
</dbReference>
<proteinExistence type="inferred from homology"/>
<comment type="similarity">
    <text evidence="3">Belongs to the RimP family.</text>
</comment>
<evidence type="ECO:0000313" key="8">
    <source>
        <dbReference type="Proteomes" id="UP001500945"/>
    </source>
</evidence>
<feature type="domain" description="Ribosome maturation factor RimP C-terminal" evidence="6">
    <location>
        <begin position="97"/>
        <end position="163"/>
    </location>
</feature>
<dbReference type="PANTHER" id="PTHR33867:SF1">
    <property type="entry name" value="RIBOSOME MATURATION FACTOR RIMP"/>
    <property type="match status" value="1"/>
</dbReference>
<reference evidence="8" key="1">
    <citation type="journal article" date="2019" name="Int. J. Syst. Evol. Microbiol.">
        <title>The Global Catalogue of Microorganisms (GCM) 10K type strain sequencing project: providing services to taxonomists for standard genome sequencing and annotation.</title>
        <authorList>
            <consortium name="The Broad Institute Genomics Platform"/>
            <consortium name="The Broad Institute Genome Sequencing Center for Infectious Disease"/>
            <person name="Wu L."/>
            <person name="Ma J."/>
        </authorList>
    </citation>
    <scope>NUCLEOTIDE SEQUENCE [LARGE SCALE GENOMIC DNA]</scope>
    <source>
        <strain evidence="8">JCM 17809</strain>
    </source>
</reference>
<dbReference type="Pfam" id="PF17384">
    <property type="entry name" value="DUF150_C"/>
    <property type="match status" value="1"/>
</dbReference>
<comment type="function">
    <text evidence="3">Required for maturation of 30S ribosomal subunits.</text>
</comment>
<dbReference type="RefSeq" id="WP_345203284.1">
    <property type="nucleotide sequence ID" value="NZ_BAABGM010000007.1"/>
</dbReference>
<organism evidence="7 8">
    <name type="scientific">Fodinibacter luteus</name>
    <dbReference type="NCBI Taxonomy" id="552064"/>
    <lineage>
        <taxon>Bacteria</taxon>
        <taxon>Bacillati</taxon>
        <taxon>Actinomycetota</taxon>
        <taxon>Actinomycetes</taxon>
        <taxon>Micrococcales</taxon>
        <taxon>Intrasporangiaceae</taxon>
        <taxon>Fodinibacter (ex Wang et al. 2009)</taxon>
    </lineage>
</organism>
<evidence type="ECO:0000256" key="4">
    <source>
        <dbReference type="SAM" id="MobiDB-lite"/>
    </source>
</evidence>
<gene>
    <name evidence="3 7" type="primary">rimP</name>
    <name evidence="7" type="ORF">GCM10023168_11200</name>
</gene>
<evidence type="ECO:0000259" key="5">
    <source>
        <dbReference type="Pfam" id="PF02576"/>
    </source>
</evidence>
<evidence type="ECO:0000256" key="3">
    <source>
        <dbReference type="HAMAP-Rule" id="MF_01077"/>
    </source>
</evidence>
<evidence type="ECO:0000256" key="2">
    <source>
        <dbReference type="ARBA" id="ARBA00022517"/>
    </source>
</evidence>
<feature type="domain" description="Ribosome maturation factor RimP N-terminal" evidence="5">
    <location>
        <begin position="12"/>
        <end position="93"/>
    </location>
</feature>
<dbReference type="InterPro" id="IPR028998">
    <property type="entry name" value="RimP_C"/>
</dbReference>
<dbReference type="Proteomes" id="UP001500945">
    <property type="component" value="Unassembled WGS sequence"/>
</dbReference>
<evidence type="ECO:0000256" key="1">
    <source>
        <dbReference type="ARBA" id="ARBA00022490"/>
    </source>
</evidence>
<dbReference type="EMBL" id="BAABGM010000007">
    <property type="protein sequence ID" value="GAA4401519.1"/>
    <property type="molecule type" value="Genomic_DNA"/>
</dbReference>
<dbReference type="SUPFAM" id="SSF74942">
    <property type="entry name" value="YhbC-like, C-terminal domain"/>
    <property type="match status" value="1"/>
</dbReference>
<evidence type="ECO:0000259" key="6">
    <source>
        <dbReference type="Pfam" id="PF17384"/>
    </source>
</evidence>
<feature type="region of interest" description="Disordered" evidence="4">
    <location>
        <begin position="78"/>
        <end position="99"/>
    </location>
</feature>
<accession>A0ABP8K6Q6</accession>
<keyword evidence="8" id="KW-1185">Reference proteome</keyword>
<dbReference type="CDD" id="cd01734">
    <property type="entry name" value="YlxS_C"/>
    <property type="match status" value="1"/>
</dbReference>
<dbReference type="InterPro" id="IPR035956">
    <property type="entry name" value="RimP_N_sf"/>
</dbReference>
<dbReference type="HAMAP" id="MF_01077">
    <property type="entry name" value="RimP"/>
    <property type="match status" value="1"/>
</dbReference>
<keyword evidence="1 3" id="KW-0963">Cytoplasm</keyword>
<comment type="subcellular location">
    <subcellularLocation>
        <location evidence="3">Cytoplasm</location>
    </subcellularLocation>
</comment>
<dbReference type="InterPro" id="IPR028989">
    <property type="entry name" value="RimP_N"/>
</dbReference>
<dbReference type="SUPFAM" id="SSF75420">
    <property type="entry name" value="YhbC-like, N-terminal domain"/>
    <property type="match status" value="1"/>
</dbReference>
<name>A0ABP8K6Q6_9MICO</name>
<dbReference type="Pfam" id="PF02576">
    <property type="entry name" value="RimP_N"/>
    <property type="match status" value="1"/>
</dbReference>
<dbReference type="PANTHER" id="PTHR33867">
    <property type="entry name" value="RIBOSOME MATURATION FACTOR RIMP"/>
    <property type="match status" value="1"/>
</dbReference>
<dbReference type="Gene3D" id="3.30.300.70">
    <property type="entry name" value="RimP-like superfamily, N-terminal"/>
    <property type="match status" value="1"/>
</dbReference>